<feature type="compositionally biased region" description="Polar residues" evidence="1">
    <location>
        <begin position="109"/>
        <end position="122"/>
    </location>
</feature>
<dbReference type="Proteomes" id="UP000233551">
    <property type="component" value="Unassembled WGS sequence"/>
</dbReference>
<dbReference type="AlphaFoldDB" id="A0A2I0L1K4"/>
<sequence>MASEPRTHPKHSSTKIDNLGLIGIVYSRTLSIQCSFKSRNSNTTVRVDPATLGTNDHHDHLEGSLGYPRPPTLPQNSIGSLHGDVRPDLCQSGLPTLPVGSIATIRVCSSQNSPNPTHQRPNPTLEGPIPPLGVRYDHSRPRGARTFILLLCLWSFKGF</sequence>
<gene>
    <name evidence="2" type="ORF">CRG98_005090</name>
</gene>
<evidence type="ECO:0000313" key="3">
    <source>
        <dbReference type="Proteomes" id="UP000233551"/>
    </source>
</evidence>
<dbReference type="EMBL" id="PGOL01000199">
    <property type="protein sequence ID" value="PKI74513.1"/>
    <property type="molecule type" value="Genomic_DNA"/>
</dbReference>
<proteinExistence type="predicted"/>
<reference evidence="2 3" key="1">
    <citation type="submission" date="2017-11" db="EMBL/GenBank/DDBJ databases">
        <title>De-novo sequencing of pomegranate (Punica granatum L.) genome.</title>
        <authorList>
            <person name="Akparov Z."/>
            <person name="Amiraslanov A."/>
            <person name="Hajiyeva S."/>
            <person name="Abbasov M."/>
            <person name="Kaur K."/>
            <person name="Hamwieh A."/>
            <person name="Solovyev V."/>
            <person name="Salamov A."/>
            <person name="Braich B."/>
            <person name="Kosarev P."/>
            <person name="Mahmoud A."/>
            <person name="Hajiyev E."/>
            <person name="Babayeva S."/>
            <person name="Izzatullayeva V."/>
            <person name="Mammadov A."/>
            <person name="Mammadov A."/>
            <person name="Sharifova S."/>
            <person name="Ojaghi J."/>
            <person name="Eynullazada K."/>
            <person name="Bayramov B."/>
            <person name="Abdulazimova A."/>
            <person name="Shahmuradov I."/>
        </authorList>
    </citation>
    <scope>NUCLEOTIDE SEQUENCE [LARGE SCALE GENOMIC DNA]</scope>
    <source>
        <strain evidence="3">cv. AG2017</strain>
        <tissue evidence="2">Leaf</tissue>
    </source>
</reference>
<protein>
    <submittedName>
        <fullName evidence="2">Uncharacterized protein</fullName>
    </submittedName>
</protein>
<organism evidence="2 3">
    <name type="scientific">Punica granatum</name>
    <name type="common">Pomegranate</name>
    <dbReference type="NCBI Taxonomy" id="22663"/>
    <lineage>
        <taxon>Eukaryota</taxon>
        <taxon>Viridiplantae</taxon>
        <taxon>Streptophyta</taxon>
        <taxon>Embryophyta</taxon>
        <taxon>Tracheophyta</taxon>
        <taxon>Spermatophyta</taxon>
        <taxon>Magnoliopsida</taxon>
        <taxon>eudicotyledons</taxon>
        <taxon>Gunneridae</taxon>
        <taxon>Pentapetalae</taxon>
        <taxon>rosids</taxon>
        <taxon>malvids</taxon>
        <taxon>Myrtales</taxon>
        <taxon>Lythraceae</taxon>
        <taxon>Punica</taxon>
    </lineage>
</organism>
<feature type="region of interest" description="Disordered" evidence="1">
    <location>
        <begin position="109"/>
        <end position="131"/>
    </location>
</feature>
<name>A0A2I0L1K4_PUNGR</name>
<comment type="caution">
    <text evidence="2">The sequence shown here is derived from an EMBL/GenBank/DDBJ whole genome shotgun (WGS) entry which is preliminary data.</text>
</comment>
<evidence type="ECO:0000256" key="1">
    <source>
        <dbReference type="SAM" id="MobiDB-lite"/>
    </source>
</evidence>
<keyword evidence="3" id="KW-1185">Reference proteome</keyword>
<accession>A0A2I0L1K4</accession>
<evidence type="ECO:0000313" key="2">
    <source>
        <dbReference type="EMBL" id="PKI74513.1"/>
    </source>
</evidence>